<keyword evidence="7" id="KW-0297">G-protein coupled receptor</keyword>
<evidence type="ECO:0000256" key="11">
    <source>
        <dbReference type="SAM" id="Phobius"/>
    </source>
</evidence>
<dbReference type="InterPro" id="IPR000276">
    <property type="entry name" value="GPCR_Rhodpsn"/>
</dbReference>
<name>A0A3B1JW98_ASTMX</name>
<dbReference type="PROSITE" id="PS50262">
    <property type="entry name" value="G_PROTEIN_RECEP_F1_2"/>
    <property type="match status" value="1"/>
</dbReference>
<feature type="transmembrane region" description="Helical" evidence="11">
    <location>
        <begin position="159"/>
        <end position="178"/>
    </location>
</feature>
<reference evidence="14" key="2">
    <citation type="journal article" date="2014" name="Nat. Commun.">
        <title>The cavefish genome reveals candidate genes for eye loss.</title>
        <authorList>
            <person name="McGaugh S.E."/>
            <person name="Gross J.B."/>
            <person name="Aken B."/>
            <person name="Blin M."/>
            <person name="Borowsky R."/>
            <person name="Chalopin D."/>
            <person name="Hinaux H."/>
            <person name="Jeffery W.R."/>
            <person name="Keene A."/>
            <person name="Ma L."/>
            <person name="Minx P."/>
            <person name="Murphy D."/>
            <person name="O'Quin K.E."/>
            <person name="Retaux S."/>
            <person name="Rohner N."/>
            <person name="Searle S.M."/>
            <person name="Stahl B.A."/>
            <person name="Tabin C."/>
            <person name="Volff J.N."/>
            <person name="Yoshizawa M."/>
            <person name="Warren W.C."/>
        </authorList>
    </citation>
    <scope>NUCLEOTIDE SEQUENCE [LARGE SCALE GENOMIC DNA]</scope>
    <source>
        <strain evidence="14">female</strain>
    </source>
</reference>
<keyword evidence="5" id="KW-0552">Olfaction</keyword>
<dbReference type="Bgee" id="ENSAMXG00000031368">
    <property type="expression patterns" value="Expressed in olfactory epithelium"/>
</dbReference>
<dbReference type="Proteomes" id="UP000018467">
    <property type="component" value="Unassembled WGS sequence"/>
</dbReference>
<dbReference type="InParanoid" id="A0A3B1JW98"/>
<keyword evidence="6 11" id="KW-1133">Transmembrane helix</keyword>
<dbReference type="Gene3D" id="1.20.1070.10">
    <property type="entry name" value="Rhodopsin 7-helix transmembrane proteins"/>
    <property type="match status" value="1"/>
</dbReference>
<evidence type="ECO:0000256" key="4">
    <source>
        <dbReference type="ARBA" id="ARBA00022692"/>
    </source>
</evidence>
<evidence type="ECO:0000256" key="2">
    <source>
        <dbReference type="ARBA" id="ARBA00022475"/>
    </source>
</evidence>
<reference evidence="13" key="3">
    <citation type="submission" date="2025-08" db="UniProtKB">
        <authorList>
            <consortium name="Ensembl"/>
        </authorList>
    </citation>
    <scope>IDENTIFICATION</scope>
</reference>
<evidence type="ECO:0000256" key="10">
    <source>
        <dbReference type="ARBA" id="ARBA00023224"/>
    </source>
</evidence>
<feature type="domain" description="G-protein coupled receptors family 1 profile" evidence="12">
    <location>
        <begin position="85"/>
        <end position="322"/>
    </location>
</feature>
<evidence type="ECO:0000256" key="9">
    <source>
        <dbReference type="ARBA" id="ARBA00023170"/>
    </source>
</evidence>
<dbReference type="PANTHER" id="PTHR26450">
    <property type="entry name" value="OLFACTORY RECEPTOR 56B1-RELATED"/>
    <property type="match status" value="1"/>
</dbReference>
<dbReference type="PANTHER" id="PTHR26450:SF87">
    <property type="entry name" value="OLFACTORY RECEPTOR 51F2"/>
    <property type="match status" value="1"/>
</dbReference>
<keyword evidence="4 11" id="KW-0812">Transmembrane</keyword>
<evidence type="ECO:0000256" key="1">
    <source>
        <dbReference type="ARBA" id="ARBA00004651"/>
    </source>
</evidence>
<keyword evidence="10" id="KW-0807">Transducer</keyword>
<evidence type="ECO:0000256" key="6">
    <source>
        <dbReference type="ARBA" id="ARBA00022989"/>
    </source>
</evidence>
<organism evidence="13 14">
    <name type="scientific">Astyanax mexicanus</name>
    <name type="common">Blind cave fish</name>
    <name type="synonym">Astyanax fasciatus mexicanus</name>
    <dbReference type="NCBI Taxonomy" id="7994"/>
    <lineage>
        <taxon>Eukaryota</taxon>
        <taxon>Metazoa</taxon>
        <taxon>Chordata</taxon>
        <taxon>Craniata</taxon>
        <taxon>Vertebrata</taxon>
        <taxon>Euteleostomi</taxon>
        <taxon>Actinopterygii</taxon>
        <taxon>Neopterygii</taxon>
        <taxon>Teleostei</taxon>
        <taxon>Ostariophysi</taxon>
        <taxon>Characiformes</taxon>
        <taxon>Characoidei</taxon>
        <taxon>Acestrorhamphidae</taxon>
        <taxon>Acestrorhamphinae</taxon>
        <taxon>Astyanax</taxon>
    </lineage>
</organism>
<dbReference type="FunFam" id="1.20.1070.10:FF:000013">
    <property type="entry name" value="Olfactory receptor"/>
    <property type="match status" value="1"/>
</dbReference>
<dbReference type="PRINTS" id="PR00245">
    <property type="entry name" value="OLFACTORYR"/>
</dbReference>
<reference evidence="14" key="1">
    <citation type="submission" date="2013-03" db="EMBL/GenBank/DDBJ databases">
        <authorList>
            <person name="Jeffery W."/>
            <person name="Warren W."/>
            <person name="Wilson R.K."/>
        </authorList>
    </citation>
    <scope>NUCLEOTIDE SEQUENCE</scope>
    <source>
        <strain evidence="14">female</strain>
    </source>
</reference>
<feature type="transmembrane region" description="Helical" evidence="11">
    <location>
        <begin position="7"/>
        <end position="33"/>
    </location>
</feature>
<keyword evidence="8 11" id="KW-0472">Membrane</keyword>
<keyword evidence="14" id="KW-1185">Reference proteome</keyword>
<dbReference type="SUPFAM" id="SSF81321">
    <property type="entry name" value="Family A G protein-coupled receptor-like"/>
    <property type="match status" value="1"/>
</dbReference>
<evidence type="ECO:0000256" key="7">
    <source>
        <dbReference type="ARBA" id="ARBA00023040"/>
    </source>
</evidence>
<sequence>MYIYIYYIYIYIIYIYIIYIYIIYIYIYFFFFFSAQMNVTTLSALVSNGTAPSDNGFYLIAFDTLGNKNYLILALVIIYLITLFCNLVLLVMVFMNPSLQNPKFLAVCNLAVVDISISSVIVPQMVPVFVFNLNHISFGTCFSQMFFMHFFGDMESFSLALLAYDRLVAICFPLRYPYINTNFRMSFIIVTLASNLLYCRSRVVQSCCCEHGPVYVLACGDTSLNKQLVTAKSLVVLLAPLTFIVLSYIVVVFAVLRIASVAQRWKAFNTCVTHLALVFIYYLPVIMAYILGNLKLIQSKDLYTAVLTVCVTLPPMLNPIIYSLKTEELREKLIKFINSSKISPQSQKQEKESTGT</sequence>
<evidence type="ECO:0000313" key="13">
    <source>
        <dbReference type="Ensembl" id="ENSAMXP00000046702.1"/>
    </source>
</evidence>
<dbReference type="GO" id="GO:0004984">
    <property type="term" value="F:olfactory receptor activity"/>
    <property type="evidence" value="ECO:0007669"/>
    <property type="project" value="InterPro"/>
</dbReference>
<evidence type="ECO:0000313" key="14">
    <source>
        <dbReference type="Proteomes" id="UP000018467"/>
    </source>
</evidence>
<keyword evidence="9" id="KW-0675">Receptor</keyword>
<evidence type="ECO:0000256" key="5">
    <source>
        <dbReference type="ARBA" id="ARBA00022725"/>
    </source>
</evidence>
<keyword evidence="2" id="KW-1003">Cell membrane</keyword>
<dbReference type="GO" id="GO:0005886">
    <property type="term" value="C:plasma membrane"/>
    <property type="evidence" value="ECO:0007669"/>
    <property type="project" value="UniProtKB-SubCell"/>
</dbReference>
<reference evidence="13" key="4">
    <citation type="submission" date="2025-09" db="UniProtKB">
        <authorList>
            <consortium name="Ensembl"/>
        </authorList>
    </citation>
    <scope>IDENTIFICATION</scope>
</reference>
<feature type="transmembrane region" description="Helical" evidence="11">
    <location>
        <begin position="234"/>
        <end position="256"/>
    </location>
</feature>
<dbReference type="GO" id="GO:0004930">
    <property type="term" value="F:G protein-coupled receptor activity"/>
    <property type="evidence" value="ECO:0007669"/>
    <property type="project" value="UniProtKB-KW"/>
</dbReference>
<accession>A0A3B1JW98</accession>
<evidence type="ECO:0000259" key="12">
    <source>
        <dbReference type="PROSITE" id="PS50262"/>
    </source>
</evidence>
<feature type="transmembrane region" description="Helical" evidence="11">
    <location>
        <begin position="268"/>
        <end position="290"/>
    </location>
</feature>
<dbReference type="InterPro" id="IPR000725">
    <property type="entry name" value="Olfact_rcpt"/>
</dbReference>
<dbReference type="PRINTS" id="PR00237">
    <property type="entry name" value="GPCRRHODOPSN"/>
</dbReference>
<dbReference type="AlphaFoldDB" id="A0A3B1JW98"/>
<dbReference type="InterPro" id="IPR050402">
    <property type="entry name" value="OR51/52/56-like"/>
</dbReference>
<evidence type="ECO:0000256" key="3">
    <source>
        <dbReference type="ARBA" id="ARBA00022606"/>
    </source>
</evidence>
<dbReference type="GeneTree" id="ENSGT00950000182847"/>
<dbReference type="InterPro" id="IPR017452">
    <property type="entry name" value="GPCR_Rhodpsn_7TM"/>
</dbReference>
<protein>
    <submittedName>
        <fullName evidence="13">Odorant receptor, family 40, subfamily A, member 1</fullName>
    </submittedName>
</protein>
<comment type="subcellular location">
    <subcellularLocation>
        <location evidence="1">Cell membrane</location>
        <topology evidence="1">Multi-pass membrane protein</topology>
    </subcellularLocation>
</comment>
<dbReference type="Ensembl" id="ENSAMXT00000044192.1">
    <property type="protein sequence ID" value="ENSAMXP00000046702.1"/>
    <property type="gene ID" value="ENSAMXG00000031368.1"/>
</dbReference>
<evidence type="ECO:0000256" key="8">
    <source>
        <dbReference type="ARBA" id="ARBA00023136"/>
    </source>
</evidence>
<feature type="transmembrane region" description="Helical" evidence="11">
    <location>
        <begin position="70"/>
        <end position="92"/>
    </location>
</feature>
<feature type="transmembrane region" description="Helical" evidence="11">
    <location>
        <begin position="104"/>
        <end position="122"/>
    </location>
</feature>
<dbReference type="Pfam" id="PF13853">
    <property type="entry name" value="7tm_4"/>
    <property type="match status" value="1"/>
</dbReference>
<proteinExistence type="predicted"/>
<keyword evidence="3" id="KW-0716">Sensory transduction</keyword>